<dbReference type="RefSeq" id="WP_091710067.1">
    <property type="nucleotide sequence ID" value="NZ_FNCA01000005.1"/>
</dbReference>
<evidence type="ECO:0000313" key="1">
    <source>
        <dbReference type="EMBL" id="SDF93397.1"/>
    </source>
</evidence>
<name>A0A7Z7AX00_9EURY</name>
<protein>
    <recommendedName>
        <fullName evidence="3">RiboL-PSP-HEPN domain-containing protein</fullName>
    </recommendedName>
</protein>
<proteinExistence type="predicted"/>
<comment type="caution">
    <text evidence="1">The sequence shown here is derived from an EMBL/GenBank/DDBJ whole genome shotgun (WGS) entry which is preliminary data.</text>
</comment>
<reference evidence="1 2" key="1">
    <citation type="submission" date="2016-10" db="EMBL/GenBank/DDBJ databases">
        <authorList>
            <person name="Varghese N."/>
            <person name="Submissions S."/>
        </authorList>
    </citation>
    <scope>NUCLEOTIDE SEQUENCE [LARGE SCALE GENOMIC DNA]</scope>
    <source>
        <strain evidence="1 2">PL 12/M</strain>
    </source>
</reference>
<organism evidence="1 2">
    <name type="scientific">Methanolobus vulcani</name>
    <dbReference type="NCBI Taxonomy" id="38026"/>
    <lineage>
        <taxon>Archaea</taxon>
        <taxon>Methanobacteriati</taxon>
        <taxon>Methanobacteriota</taxon>
        <taxon>Stenosarchaea group</taxon>
        <taxon>Methanomicrobia</taxon>
        <taxon>Methanosarcinales</taxon>
        <taxon>Methanosarcinaceae</taxon>
        <taxon>Methanolobus</taxon>
    </lineage>
</organism>
<sequence length="166" mass="19862">MENEDKIKKLNDSFHRNSGQILGMALHIETQLDHFIANYFSNPQNYRTLIFKDLIILDMSFGRKIRIFIEICKKEQINKKWLNEIKETIEFVQRIRNRVAHDQATFYQQEEKIVLQKKKSVTNKEDELEITDTLVDEVDKKRLFCLQEISKVAIKISELKKEDSDW</sequence>
<accession>A0A7Z7AX00</accession>
<gene>
    <name evidence="1" type="ORF">SAMN04488589_1730</name>
</gene>
<keyword evidence="2" id="KW-1185">Reference proteome</keyword>
<dbReference type="EMBL" id="FNCA01000005">
    <property type="protein sequence ID" value="SDF93397.1"/>
    <property type="molecule type" value="Genomic_DNA"/>
</dbReference>
<dbReference type="Proteomes" id="UP000199259">
    <property type="component" value="Unassembled WGS sequence"/>
</dbReference>
<dbReference type="AlphaFoldDB" id="A0A7Z7AX00"/>
<evidence type="ECO:0000313" key="2">
    <source>
        <dbReference type="Proteomes" id="UP000199259"/>
    </source>
</evidence>
<evidence type="ECO:0008006" key="3">
    <source>
        <dbReference type="Google" id="ProtNLM"/>
    </source>
</evidence>